<reference evidence="2" key="2">
    <citation type="journal article" date="2015" name="Fish Shellfish Immunol.">
        <title>Early steps in the European eel (Anguilla anguilla)-Vibrio vulnificus interaction in the gills: Role of the RtxA13 toxin.</title>
        <authorList>
            <person name="Callol A."/>
            <person name="Pajuelo D."/>
            <person name="Ebbesson L."/>
            <person name="Teles M."/>
            <person name="MacKenzie S."/>
            <person name="Amaro C."/>
        </authorList>
    </citation>
    <scope>NUCLEOTIDE SEQUENCE</scope>
</reference>
<reference evidence="2" key="1">
    <citation type="submission" date="2014-11" db="EMBL/GenBank/DDBJ databases">
        <authorList>
            <person name="Amaro Gonzalez C."/>
        </authorList>
    </citation>
    <scope>NUCLEOTIDE SEQUENCE</scope>
</reference>
<organism evidence="2">
    <name type="scientific">Anguilla anguilla</name>
    <name type="common">European freshwater eel</name>
    <name type="synonym">Muraena anguilla</name>
    <dbReference type="NCBI Taxonomy" id="7936"/>
    <lineage>
        <taxon>Eukaryota</taxon>
        <taxon>Metazoa</taxon>
        <taxon>Chordata</taxon>
        <taxon>Craniata</taxon>
        <taxon>Vertebrata</taxon>
        <taxon>Euteleostomi</taxon>
        <taxon>Actinopterygii</taxon>
        <taxon>Neopterygii</taxon>
        <taxon>Teleostei</taxon>
        <taxon>Anguilliformes</taxon>
        <taxon>Anguillidae</taxon>
        <taxon>Anguilla</taxon>
    </lineage>
</organism>
<dbReference type="EMBL" id="GBXM01034326">
    <property type="protein sequence ID" value="JAH74251.1"/>
    <property type="molecule type" value="Transcribed_RNA"/>
</dbReference>
<keyword evidence="1" id="KW-0812">Transmembrane</keyword>
<name>A0A0E9TP73_ANGAN</name>
<keyword evidence="1" id="KW-1133">Transmembrane helix</keyword>
<sequence length="36" mass="4063">MATSNLLKVGGTSFINRQYFVYYFCVAFFGGQFTLA</sequence>
<protein>
    <submittedName>
        <fullName evidence="2">Uncharacterized protein</fullName>
    </submittedName>
</protein>
<accession>A0A0E9TP73</accession>
<dbReference type="EMBL" id="GBXM01054049">
    <property type="protein sequence ID" value="JAH54528.1"/>
    <property type="molecule type" value="Transcribed_RNA"/>
</dbReference>
<proteinExistence type="predicted"/>
<evidence type="ECO:0000313" key="2">
    <source>
        <dbReference type="EMBL" id="JAH54528.1"/>
    </source>
</evidence>
<feature type="transmembrane region" description="Helical" evidence="1">
    <location>
        <begin position="20"/>
        <end position="35"/>
    </location>
</feature>
<evidence type="ECO:0000256" key="1">
    <source>
        <dbReference type="SAM" id="Phobius"/>
    </source>
</evidence>
<dbReference type="AlphaFoldDB" id="A0A0E9TP73"/>
<keyword evidence="1" id="KW-0472">Membrane</keyword>